<feature type="region of interest" description="Disordered" evidence="1">
    <location>
        <begin position="28"/>
        <end position="180"/>
    </location>
</feature>
<feature type="compositionally biased region" description="Low complexity" evidence="1">
    <location>
        <begin position="274"/>
        <end position="287"/>
    </location>
</feature>
<comment type="caution">
    <text evidence="2">The sequence shown here is derived from an EMBL/GenBank/DDBJ whole genome shotgun (WGS) entry which is preliminary data.</text>
</comment>
<protein>
    <submittedName>
        <fullName evidence="2">Uncharacterized protein</fullName>
    </submittedName>
</protein>
<dbReference type="OMA" id="TECARGP"/>
<dbReference type="EMBL" id="AGNL01030590">
    <property type="protein sequence ID" value="EJK56757.1"/>
    <property type="molecule type" value="Genomic_DNA"/>
</dbReference>
<gene>
    <name evidence="2" type="ORF">THAOC_23290</name>
</gene>
<feature type="compositionally biased region" description="Basic and acidic residues" evidence="1">
    <location>
        <begin position="340"/>
        <end position="350"/>
    </location>
</feature>
<accession>K0SDQ3</accession>
<keyword evidence="3" id="KW-1185">Reference proteome</keyword>
<feature type="compositionally biased region" description="Low complexity" evidence="1">
    <location>
        <begin position="208"/>
        <end position="250"/>
    </location>
</feature>
<dbReference type="AlphaFoldDB" id="K0SDQ3"/>
<feature type="non-terminal residue" evidence="2">
    <location>
        <position position="1"/>
    </location>
</feature>
<proteinExistence type="predicted"/>
<reference evidence="2 3" key="1">
    <citation type="journal article" date="2012" name="Genome Biol.">
        <title>Genome and low-iron response of an oceanic diatom adapted to chronic iron limitation.</title>
        <authorList>
            <person name="Lommer M."/>
            <person name="Specht M."/>
            <person name="Roy A.S."/>
            <person name="Kraemer L."/>
            <person name="Andreson R."/>
            <person name="Gutowska M.A."/>
            <person name="Wolf J."/>
            <person name="Bergner S.V."/>
            <person name="Schilhabel M.B."/>
            <person name="Klostermeier U.C."/>
            <person name="Beiko R.G."/>
            <person name="Rosenstiel P."/>
            <person name="Hippler M."/>
            <person name="Laroche J."/>
        </authorList>
    </citation>
    <scope>NUCLEOTIDE SEQUENCE [LARGE SCALE GENOMIC DNA]</scope>
    <source>
        <strain evidence="2 3">CCMP1005</strain>
    </source>
</reference>
<feature type="compositionally biased region" description="Basic and acidic residues" evidence="1">
    <location>
        <begin position="427"/>
        <end position="443"/>
    </location>
</feature>
<feature type="compositionally biased region" description="Gly residues" evidence="1">
    <location>
        <begin position="445"/>
        <end position="458"/>
    </location>
</feature>
<organism evidence="2 3">
    <name type="scientific">Thalassiosira oceanica</name>
    <name type="common">Marine diatom</name>
    <dbReference type="NCBI Taxonomy" id="159749"/>
    <lineage>
        <taxon>Eukaryota</taxon>
        <taxon>Sar</taxon>
        <taxon>Stramenopiles</taxon>
        <taxon>Ochrophyta</taxon>
        <taxon>Bacillariophyta</taxon>
        <taxon>Coscinodiscophyceae</taxon>
        <taxon>Thalassiosirophycidae</taxon>
        <taxon>Thalassiosirales</taxon>
        <taxon>Thalassiosiraceae</taxon>
        <taxon>Thalassiosira</taxon>
    </lineage>
</organism>
<sequence length="496" mass="51604">AGNLKLPDSDMNLTQVVVLDKRLQTVADRQAVSAGRHSRPRIPPQSPRNPQYTKPRRGPNDDAGRLPLDPVGPRDRTPHRPRPGRRRGQPPLPPGGTSLGRRGAGVGQATSTRAPGRRQPRAVVEGGRRPPRRVGAAADDVFVRRRRGGRYRGGQDVAPGRPERVPPVRYGGIVPPSELGMTVRWLAVEGVSPADEKAGGGTSPPPSSSGTSATAAGPGTATRTTAGSPSAYASSSTASSPRSYACTTPGSRPPSPRPTTPTGPPRPCGPSRPTPGYRSSCPSSAGSSRRDSGRGGTWLGPNAHPREHVRRREEAVGRTPGGPLGTPERGRRGPRQGVPEVRDAVRHDEAEGGPVASDAGAQARQAEGDAVRGHMRPGDVRAEGRRRVPAPGGEGVLGQVGGGDGRAVEFRADAGREGGRGVEGGEDERAEHVPAGHARRDEGVPPGGLAGRAGGTGRRGVALGRLRGEAHPDAAREERLHALGALNFVDGDWEKT</sequence>
<feature type="compositionally biased region" description="Basic residues" evidence="1">
    <location>
        <begin position="79"/>
        <end position="88"/>
    </location>
</feature>
<feature type="compositionally biased region" description="Pro residues" evidence="1">
    <location>
        <begin position="251"/>
        <end position="273"/>
    </location>
</feature>
<feature type="compositionally biased region" description="Basic and acidic residues" evidence="1">
    <location>
        <begin position="406"/>
        <end position="420"/>
    </location>
</feature>
<evidence type="ECO:0000313" key="3">
    <source>
        <dbReference type="Proteomes" id="UP000266841"/>
    </source>
</evidence>
<dbReference type="Proteomes" id="UP000266841">
    <property type="component" value="Unassembled WGS sequence"/>
</dbReference>
<evidence type="ECO:0000313" key="2">
    <source>
        <dbReference type="EMBL" id="EJK56757.1"/>
    </source>
</evidence>
<feature type="compositionally biased region" description="Basic and acidic residues" evidence="1">
    <location>
        <begin position="366"/>
        <end position="386"/>
    </location>
</feature>
<feature type="compositionally biased region" description="Basic and acidic residues" evidence="1">
    <location>
        <begin position="304"/>
        <end position="316"/>
    </location>
</feature>
<feature type="compositionally biased region" description="Gly residues" evidence="1">
    <location>
        <begin position="392"/>
        <end position="405"/>
    </location>
</feature>
<feature type="region of interest" description="Disordered" evidence="1">
    <location>
        <begin position="192"/>
        <end position="459"/>
    </location>
</feature>
<name>K0SDQ3_THAOC</name>
<evidence type="ECO:0000256" key="1">
    <source>
        <dbReference type="SAM" id="MobiDB-lite"/>
    </source>
</evidence>